<comment type="caution">
    <text evidence="2">The sequence shown here is derived from an EMBL/GenBank/DDBJ whole genome shotgun (WGS) entry which is preliminary data.</text>
</comment>
<feature type="compositionally biased region" description="Basic and acidic residues" evidence="1">
    <location>
        <begin position="42"/>
        <end position="81"/>
    </location>
</feature>
<feature type="region of interest" description="Disordered" evidence="1">
    <location>
        <begin position="42"/>
        <end position="143"/>
    </location>
</feature>
<feature type="compositionally biased region" description="Basic and acidic residues" evidence="1">
    <location>
        <begin position="91"/>
        <end position="102"/>
    </location>
</feature>
<feature type="compositionally biased region" description="Polar residues" evidence="1">
    <location>
        <begin position="128"/>
        <end position="137"/>
    </location>
</feature>
<evidence type="ECO:0000313" key="3">
    <source>
        <dbReference type="Proteomes" id="UP001281761"/>
    </source>
</evidence>
<organism evidence="2 3">
    <name type="scientific">Blattamonas nauphoetae</name>
    <dbReference type="NCBI Taxonomy" id="2049346"/>
    <lineage>
        <taxon>Eukaryota</taxon>
        <taxon>Metamonada</taxon>
        <taxon>Preaxostyla</taxon>
        <taxon>Oxymonadida</taxon>
        <taxon>Blattamonas</taxon>
    </lineage>
</organism>
<keyword evidence="3" id="KW-1185">Reference proteome</keyword>
<feature type="region of interest" description="Disordered" evidence="1">
    <location>
        <begin position="205"/>
        <end position="232"/>
    </location>
</feature>
<accession>A0ABQ9XPZ0</accession>
<dbReference type="EMBL" id="JARBJD010000100">
    <property type="protein sequence ID" value="KAK2952692.1"/>
    <property type="molecule type" value="Genomic_DNA"/>
</dbReference>
<sequence>MQPHKEELAIRQRAVPMEERRIVADAVESVTEYVPSARMKKMEEERKYRDERQDHATARKRMKAMEEARIREAERKKEESHTSAPPCTPIRSEKEEAEKQRQVEPAFGDELTHKEYVPTRQAARDITDNQCNQSDTNEVAAEKRTKRHGFLEEDMPTHGNKRAFEVGGITLSRFGVTIKPVVDQARFRTILEKVEITNKQANGVIKPTKRSKSTNFGLIDLSTPPKSRRSMK</sequence>
<name>A0ABQ9XPZ0_9EUKA</name>
<gene>
    <name evidence="2" type="ORF">BLNAU_12341</name>
</gene>
<feature type="compositionally biased region" description="Basic and acidic residues" evidence="1">
    <location>
        <begin position="110"/>
        <end position="127"/>
    </location>
</feature>
<evidence type="ECO:0000313" key="2">
    <source>
        <dbReference type="EMBL" id="KAK2952692.1"/>
    </source>
</evidence>
<dbReference type="Proteomes" id="UP001281761">
    <property type="component" value="Unassembled WGS sequence"/>
</dbReference>
<proteinExistence type="predicted"/>
<protein>
    <submittedName>
        <fullName evidence="2">Uncharacterized protein</fullName>
    </submittedName>
</protein>
<reference evidence="2 3" key="1">
    <citation type="journal article" date="2022" name="bioRxiv">
        <title>Genomics of Preaxostyla Flagellates Illuminates Evolutionary Transitions and the Path Towards Mitochondrial Loss.</title>
        <authorList>
            <person name="Novak L.V.F."/>
            <person name="Treitli S.C."/>
            <person name="Pyrih J."/>
            <person name="Halakuc P."/>
            <person name="Pipaliya S.V."/>
            <person name="Vacek V."/>
            <person name="Brzon O."/>
            <person name="Soukal P."/>
            <person name="Eme L."/>
            <person name="Dacks J.B."/>
            <person name="Karnkowska A."/>
            <person name="Elias M."/>
            <person name="Hampl V."/>
        </authorList>
    </citation>
    <scope>NUCLEOTIDE SEQUENCE [LARGE SCALE GENOMIC DNA]</scope>
    <source>
        <strain evidence="2">NAU3</strain>
        <tissue evidence="2">Gut</tissue>
    </source>
</reference>
<evidence type="ECO:0000256" key="1">
    <source>
        <dbReference type="SAM" id="MobiDB-lite"/>
    </source>
</evidence>